<dbReference type="GO" id="GO:0030313">
    <property type="term" value="C:cell envelope"/>
    <property type="evidence" value="ECO:0007669"/>
    <property type="project" value="UniProtKB-SubCell"/>
</dbReference>
<reference evidence="8" key="2">
    <citation type="submission" date="2023-01" db="EMBL/GenBank/DDBJ databases">
        <title>Human gut microbiome strain richness.</title>
        <authorList>
            <person name="Chen-Liaw A."/>
        </authorList>
    </citation>
    <scope>NUCLEOTIDE SEQUENCE</scope>
    <source>
        <strain evidence="8">B1_m1001713B170214d0_201011</strain>
    </source>
</reference>
<evidence type="ECO:0000256" key="1">
    <source>
        <dbReference type="ARBA" id="ARBA00004196"/>
    </source>
</evidence>
<comment type="similarity">
    <text evidence="2">Belongs to the bacterial solute-binding protein 2 family.</text>
</comment>
<evidence type="ECO:0000259" key="7">
    <source>
        <dbReference type="Pfam" id="PF13407"/>
    </source>
</evidence>
<dbReference type="Proteomes" id="UP001300871">
    <property type="component" value="Unassembled WGS sequence"/>
</dbReference>
<dbReference type="EMBL" id="CACRUA010000019">
    <property type="protein sequence ID" value="VYU15821.1"/>
    <property type="molecule type" value="Genomic_DNA"/>
</dbReference>
<dbReference type="InterPro" id="IPR025997">
    <property type="entry name" value="SBP_2_dom"/>
</dbReference>
<reference evidence="9" key="1">
    <citation type="submission" date="2019-11" db="EMBL/GenBank/DDBJ databases">
        <authorList>
            <person name="Feng L."/>
        </authorList>
    </citation>
    <scope>NUCLEOTIDE SEQUENCE</scope>
    <source>
        <strain evidence="9">CsymbiosumLFYP84</strain>
    </source>
</reference>
<keyword evidence="3" id="KW-0479">Metal-binding</keyword>
<proteinExistence type="inferred from homology"/>
<dbReference type="PANTHER" id="PTHR46847">
    <property type="entry name" value="D-ALLOSE-BINDING PERIPLASMIC PROTEIN-RELATED"/>
    <property type="match status" value="1"/>
</dbReference>
<comment type="subcellular location">
    <subcellularLocation>
        <location evidence="1">Cell envelope</location>
    </subcellularLocation>
</comment>
<evidence type="ECO:0000256" key="5">
    <source>
        <dbReference type="ARBA" id="ARBA00034323"/>
    </source>
</evidence>
<evidence type="ECO:0000256" key="2">
    <source>
        <dbReference type="ARBA" id="ARBA00007639"/>
    </source>
</evidence>
<dbReference type="EMBL" id="JAQLGM010000013">
    <property type="protein sequence ID" value="MDB1999995.1"/>
    <property type="molecule type" value="Genomic_DNA"/>
</dbReference>
<dbReference type="InterPro" id="IPR044085">
    <property type="entry name" value="MglB-like_PBP1"/>
</dbReference>
<comment type="subunit">
    <text evidence="5">The ABC transporter complex is composed of one ATP-binding protein (MglA), two transmembrane proteins (MglC) and a solute-binding protein (MglB).</text>
</comment>
<evidence type="ECO:0000256" key="6">
    <source>
        <dbReference type="ARBA" id="ARBA00034344"/>
    </source>
</evidence>
<evidence type="ECO:0000256" key="4">
    <source>
        <dbReference type="ARBA" id="ARBA00022729"/>
    </source>
</evidence>
<accession>A0A6N3CMF2</accession>
<dbReference type="PANTHER" id="PTHR46847:SF1">
    <property type="entry name" value="D-ALLOSE-BINDING PERIPLASMIC PROTEIN-RELATED"/>
    <property type="match status" value="1"/>
</dbReference>
<organism evidence="9">
    <name type="scientific">Clostridium symbiosum</name>
    <name type="common">Bacteroides symbiosus</name>
    <dbReference type="NCBI Taxonomy" id="1512"/>
    <lineage>
        <taxon>Bacteria</taxon>
        <taxon>Bacillati</taxon>
        <taxon>Bacillota</taxon>
        <taxon>Clostridia</taxon>
        <taxon>Lachnospirales</taxon>
        <taxon>Lachnospiraceae</taxon>
        <taxon>Otoolea</taxon>
    </lineage>
</organism>
<sequence>MKKRTHIWLAAAAAVIAVLAGTMIMKNNGGEKKEDKKSIRVGVALYRGDDPFINNIRSKLEEKAKSYEKGTGVKVVMDVADAKGNQNTQNSQVDRFLSLGYDAICVNMVDRSAASYVINKAMDADIPVIFFNREPVEEDMKRWEKLYYVGEDAKESAVLQGNILVDLYRSNPDGLDLDGNGKVSYVLLEGESSHQDSLIRTEWSIQTLKDGGVPLEKLTGGIANWDRSQASALMEQWMEEFPREIELVICNNDEMALGAADALERGGDTRPVKIVGIDGTPQGLEGLKTGKLFGTVQCDSEEYADVIFEIAAAESLGQNVQDKVELKQGKYYQCSQMALTSDSVR</sequence>
<dbReference type="RefSeq" id="WP_004462109.1">
    <property type="nucleotide sequence ID" value="NZ_CACRUA010000019.1"/>
</dbReference>
<dbReference type="AlphaFoldDB" id="A0A6N3CMF2"/>
<evidence type="ECO:0000313" key="9">
    <source>
        <dbReference type="EMBL" id="VYU15821.1"/>
    </source>
</evidence>
<gene>
    <name evidence="9" type="primary">mglB_1</name>
    <name evidence="9" type="ORF">CSLFYP84_01460</name>
    <name evidence="8" type="ORF">PM006_07265</name>
</gene>
<feature type="domain" description="Periplasmic binding protein" evidence="7">
    <location>
        <begin position="41"/>
        <end position="317"/>
    </location>
</feature>
<dbReference type="GO" id="GO:0030246">
    <property type="term" value="F:carbohydrate binding"/>
    <property type="evidence" value="ECO:0007669"/>
    <property type="project" value="InterPro"/>
</dbReference>
<dbReference type="Gene3D" id="3.40.50.2300">
    <property type="match status" value="2"/>
</dbReference>
<dbReference type="GO" id="GO:0046872">
    <property type="term" value="F:metal ion binding"/>
    <property type="evidence" value="ECO:0007669"/>
    <property type="project" value="UniProtKB-KW"/>
</dbReference>
<name>A0A6N3CMF2_CLOSY</name>
<dbReference type="InterPro" id="IPR028082">
    <property type="entry name" value="Peripla_BP_I"/>
</dbReference>
<keyword evidence="4" id="KW-0732">Signal</keyword>
<dbReference type="Pfam" id="PF13407">
    <property type="entry name" value="Peripla_BP_4"/>
    <property type="match status" value="1"/>
</dbReference>
<dbReference type="CDD" id="cd01539">
    <property type="entry name" value="PBP1_GGBP"/>
    <property type="match status" value="1"/>
</dbReference>
<evidence type="ECO:0000313" key="8">
    <source>
        <dbReference type="EMBL" id="MDB1999995.1"/>
    </source>
</evidence>
<dbReference type="SUPFAM" id="SSF53822">
    <property type="entry name" value="Periplasmic binding protein-like I"/>
    <property type="match status" value="1"/>
</dbReference>
<protein>
    <recommendedName>
        <fullName evidence="6">D-galactose/methyl-galactoside binding periplasmic protein MglB</fullName>
    </recommendedName>
</protein>
<evidence type="ECO:0000256" key="3">
    <source>
        <dbReference type="ARBA" id="ARBA00022723"/>
    </source>
</evidence>